<comment type="caution">
    <text evidence="1">The sequence shown here is derived from an EMBL/GenBank/DDBJ whole genome shotgun (WGS) entry which is preliminary data.</text>
</comment>
<gene>
    <name evidence="1" type="ORF">D9613_001600</name>
</gene>
<sequence>MPLQCELIPSLYYLCSAPGLSSSSSSHPTCTTFNTSLRTLLYFDFIVMFFRRKEVPWEVVDNRSVAPVPTYYDDEDLDVLAVKSTNVRRTYILDVKRDARQGNDLLNAVVFAREKLLEELNKNGYNTLLLESWSVTLLRKAKLHRVQVEYSGRPARIANAITKRNPPFTAILQTCY</sequence>
<accession>A0A8H4R4P6</accession>
<dbReference type="Proteomes" id="UP000521872">
    <property type="component" value="Unassembled WGS sequence"/>
</dbReference>
<organism evidence="1 2">
    <name type="scientific">Agrocybe pediades</name>
    <dbReference type="NCBI Taxonomy" id="84607"/>
    <lineage>
        <taxon>Eukaryota</taxon>
        <taxon>Fungi</taxon>
        <taxon>Dikarya</taxon>
        <taxon>Basidiomycota</taxon>
        <taxon>Agaricomycotina</taxon>
        <taxon>Agaricomycetes</taxon>
        <taxon>Agaricomycetidae</taxon>
        <taxon>Agaricales</taxon>
        <taxon>Agaricineae</taxon>
        <taxon>Strophariaceae</taxon>
        <taxon>Agrocybe</taxon>
    </lineage>
</organism>
<evidence type="ECO:0000313" key="1">
    <source>
        <dbReference type="EMBL" id="KAF4623207.1"/>
    </source>
</evidence>
<protein>
    <submittedName>
        <fullName evidence="1">Uncharacterized protein</fullName>
    </submittedName>
</protein>
<dbReference type="AlphaFoldDB" id="A0A8H4R4P6"/>
<evidence type="ECO:0000313" key="2">
    <source>
        <dbReference type="Proteomes" id="UP000521872"/>
    </source>
</evidence>
<proteinExistence type="predicted"/>
<name>A0A8H4R4P6_9AGAR</name>
<keyword evidence="2" id="KW-1185">Reference proteome</keyword>
<reference evidence="1 2" key="1">
    <citation type="submission" date="2019-12" db="EMBL/GenBank/DDBJ databases">
        <authorList>
            <person name="Floudas D."/>
            <person name="Bentzer J."/>
            <person name="Ahren D."/>
            <person name="Johansson T."/>
            <person name="Persson P."/>
            <person name="Tunlid A."/>
        </authorList>
    </citation>
    <scope>NUCLEOTIDE SEQUENCE [LARGE SCALE GENOMIC DNA]</scope>
    <source>
        <strain evidence="1 2">CBS 102.39</strain>
    </source>
</reference>
<dbReference type="EMBL" id="JAACJL010000001">
    <property type="protein sequence ID" value="KAF4623207.1"/>
    <property type="molecule type" value="Genomic_DNA"/>
</dbReference>